<protein>
    <submittedName>
        <fullName evidence="2">Uncharacterized protein</fullName>
    </submittedName>
</protein>
<evidence type="ECO:0000313" key="2">
    <source>
        <dbReference type="EMBL" id="OCL30860.1"/>
    </source>
</evidence>
<evidence type="ECO:0000256" key="1">
    <source>
        <dbReference type="SAM" id="Coils"/>
    </source>
</evidence>
<accession>A0A1C0AGL9</accession>
<keyword evidence="3" id="KW-1185">Reference proteome</keyword>
<keyword evidence="1" id="KW-0175">Coiled coil</keyword>
<organism evidence="2 3">
    <name type="scientific">Tessaracoccus lapidicaptus</name>
    <dbReference type="NCBI Taxonomy" id="1427523"/>
    <lineage>
        <taxon>Bacteria</taxon>
        <taxon>Bacillati</taxon>
        <taxon>Actinomycetota</taxon>
        <taxon>Actinomycetes</taxon>
        <taxon>Propionibacteriales</taxon>
        <taxon>Propionibacteriaceae</taxon>
        <taxon>Tessaracoccus</taxon>
    </lineage>
</organism>
<dbReference type="Proteomes" id="UP000093501">
    <property type="component" value="Unassembled WGS sequence"/>
</dbReference>
<dbReference type="EMBL" id="MBQD01000027">
    <property type="protein sequence ID" value="OCL30860.1"/>
    <property type="molecule type" value="Genomic_DNA"/>
</dbReference>
<dbReference type="AlphaFoldDB" id="A0A1C0AGL9"/>
<proteinExistence type="predicted"/>
<comment type="caution">
    <text evidence="2">The sequence shown here is derived from an EMBL/GenBank/DDBJ whole genome shotgun (WGS) entry which is preliminary data.</text>
</comment>
<feature type="coiled-coil region" evidence="1">
    <location>
        <begin position="90"/>
        <end position="159"/>
    </location>
</feature>
<reference evidence="3" key="1">
    <citation type="submission" date="2016-07" db="EMBL/GenBank/DDBJ databases">
        <authorList>
            <person name="Florea S."/>
            <person name="Webb J.S."/>
            <person name="Jaromczyk J."/>
            <person name="Schardl C.L."/>
        </authorList>
    </citation>
    <scope>NUCLEOTIDE SEQUENCE [LARGE SCALE GENOMIC DNA]</scope>
    <source>
        <strain evidence="3">IPBSL-7</strain>
    </source>
</reference>
<evidence type="ECO:0000313" key="3">
    <source>
        <dbReference type="Proteomes" id="UP000093501"/>
    </source>
</evidence>
<name>A0A1C0AGL9_9ACTN</name>
<gene>
    <name evidence="2" type="ORF">BCR15_10310</name>
</gene>
<sequence>MRKSGLSLVGTQAAAWRARQKQADTPRLVEAYPVDAARQRASLITGQVTGMIEHLGQQLSVLVDELRTVGDPEAVEAQLEAVSSEAAEQVASAHARATRAEQAQRRAEAEKAEADAAASEATVSLEQLTATLDQVRLDLAETTQARDQLSDELAALRAAMAPDQEAAREVQASCAATMRLPRASCWTPLSSATLPSVASMRCSALVTLPSHAPRLRSLRRRTSGRRWVSCTVWLRG</sequence>